<dbReference type="Gene3D" id="3.15.10.50">
    <property type="match status" value="1"/>
</dbReference>
<dbReference type="EMBL" id="OB660378">
    <property type="protein sequence ID" value="CAD7224478.1"/>
    <property type="molecule type" value="Genomic_DNA"/>
</dbReference>
<gene>
    <name evidence="1" type="ORF">CTOB1V02_LOCUS2435</name>
</gene>
<evidence type="ECO:0000313" key="1">
    <source>
        <dbReference type="EMBL" id="CAD7224478.1"/>
    </source>
</evidence>
<sequence length="226" mass="24528">MKLVIAFVLAFGICQAGTFNIKPVSFMNKIKPLSFPKYRATAIPRAPFRAPRETGNEYVDRILESLRAYMLENGLDSVVLPDQSFEFTGGDAFVEIQADGSIHITSPMNFGDLDGGYRLALAFMDIELLDAVANIRVAGLNVAMDAVVTIGEPTQAVINSLEIINQGFITVDIDGLGSLEIVVEIVADIVLNLFSNLLYDVIAQDFQDALQAILEGITEGPLPFLA</sequence>
<dbReference type="OrthoDB" id="6419576at2759"/>
<dbReference type="Pfam" id="PF16984">
    <property type="entry name" value="Grp7_allergen"/>
    <property type="match status" value="1"/>
</dbReference>
<dbReference type="InterPro" id="IPR020234">
    <property type="entry name" value="Mite_allergen_group-7"/>
</dbReference>
<dbReference type="AlphaFoldDB" id="A0A7R8W4Z2"/>
<dbReference type="InterPro" id="IPR038602">
    <property type="entry name" value="Mite_allergen_7_sf"/>
</dbReference>
<proteinExistence type="predicted"/>
<organism evidence="1">
    <name type="scientific">Cyprideis torosa</name>
    <dbReference type="NCBI Taxonomy" id="163714"/>
    <lineage>
        <taxon>Eukaryota</taxon>
        <taxon>Metazoa</taxon>
        <taxon>Ecdysozoa</taxon>
        <taxon>Arthropoda</taxon>
        <taxon>Crustacea</taxon>
        <taxon>Oligostraca</taxon>
        <taxon>Ostracoda</taxon>
        <taxon>Podocopa</taxon>
        <taxon>Podocopida</taxon>
        <taxon>Cytherocopina</taxon>
        <taxon>Cytheroidea</taxon>
        <taxon>Cytherideidae</taxon>
        <taxon>Cyprideis</taxon>
    </lineage>
</organism>
<protein>
    <submittedName>
        <fullName evidence="1">Uncharacterized protein</fullName>
    </submittedName>
</protein>
<accession>A0A7R8W4Z2</accession>
<reference evidence="1" key="1">
    <citation type="submission" date="2020-11" db="EMBL/GenBank/DDBJ databases">
        <authorList>
            <person name="Tran Van P."/>
        </authorList>
    </citation>
    <scope>NUCLEOTIDE SEQUENCE</scope>
</reference>
<name>A0A7R8W4Z2_9CRUS</name>